<name>A0ABX8B9Y7_9BACT</name>
<dbReference type="InterPro" id="IPR058514">
    <property type="entry name" value="DUF8201"/>
</dbReference>
<feature type="transmembrane region" description="Helical" evidence="1">
    <location>
        <begin position="12"/>
        <end position="32"/>
    </location>
</feature>
<feature type="transmembrane region" description="Helical" evidence="1">
    <location>
        <begin position="437"/>
        <end position="457"/>
    </location>
</feature>
<feature type="transmembrane region" description="Helical" evidence="1">
    <location>
        <begin position="226"/>
        <end position="245"/>
    </location>
</feature>
<dbReference type="RefSeq" id="WP_211428348.1">
    <property type="nucleotide sequence ID" value="NZ_CP072648.1"/>
</dbReference>
<reference evidence="3 4" key="1">
    <citation type="submission" date="2021-03" db="EMBL/GenBank/DDBJ databases">
        <title>Genomic and phenotypic characterization of Chloracidobacterium isolates provides evidence for multiple species.</title>
        <authorList>
            <person name="Saini M.K."/>
            <person name="Costas A.M.G."/>
            <person name="Tank M."/>
            <person name="Bryant D.A."/>
        </authorList>
    </citation>
    <scope>NUCLEOTIDE SEQUENCE [LARGE SCALE GENOMIC DNA]</scope>
    <source>
        <strain evidence="3 4">BV2-C</strain>
    </source>
</reference>
<keyword evidence="4" id="KW-1185">Reference proteome</keyword>
<evidence type="ECO:0000313" key="4">
    <source>
        <dbReference type="Proteomes" id="UP000676506"/>
    </source>
</evidence>
<gene>
    <name evidence="3" type="ORF">J8C06_08870</name>
</gene>
<evidence type="ECO:0000256" key="1">
    <source>
        <dbReference type="SAM" id="Phobius"/>
    </source>
</evidence>
<sequence length="640" mass="70876">MSRLIQVVFDLLVVGLLFSGLRFGGHLIGTALRLPTDRTALDDLALGGIGAAWLAFAAQTFGGYGRPLAFLWLGLGLLGLCDRTWWAACVQSWRSRQPVGWVARAAQGVVLLSLGSALIAALAPPVAKDALVYHLAVQKTYLAAGRFVELPHNIFAYFPQLVEVLYAVGLSVGSDRTAALIHTGFGGLLCATTYRLAGQCGLSTPSRWLATATLAATPMVWLEAGWPYVDLALAFYIGQTMGWLLNWQATERASALVLAGIFCGGAASIKYLALPLALALTPVLLGLMAAQSVAPSLWRALRVLTLFFGLLLVAAAPWYVRNLWLVHNPVFPMLYTLFPTQSTGWDADRARLHLVFLQGYGSVTKDWLDYATLPWRVCWLARADDIRRYDGEIGIVYLVVVLALPFWRRMNLPVRSLTGFTVFFFCLWALSSQQVRFLLPVLAPAATVSAWFAVDWLGPDGRLRQTGILCLGLLIGLNTLRTAELAVQGQSVATGLGRLSAEHYLRWYLPEYASFRFLAEHTPPQARVWLVNTGARTYYLERPFVTDYAFEDYTLARMVRAARAPDELARQVAQLDVDWLLIAPDIVFDPRTTPFENDTERARFADYLRQHATLVRQDGRLALFQLRHSVAWSGRPRSGE</sequence>
<keyword evidence="1" id="KW-0812">Transmembrane</keyword>
<protein>
    <recommendedName>
        <fullName evidence="2">DUF8201 domain-containing protein</fullName>
    </recommendedName>
</protein>
<feature type="transmembrane region" description="Helical" evidence="1">
    <location>
        <begin position="101"/>
        <end position="123"/>
    </location>
</feature>
<evidence type="ECO:0000313" key="3">
    <source>
        <dbReference type="EMBL" id="QUW02458.1"/>
    </source>
</evidence>
<feature type="domain" description="DUF8201" evidence="2">
    <location>
        <begin position="231"/>
        <end position="442"/>
    </location>
</feature>
<feature type="transmembrane region" description="Helical" evidence="1">
    <location>
        <begin position="300"/>
        <end position="320"/>
    </location>
</feature>
<dbReference type="Proteomes" id="UP000676506">
    <property type="component" value="Chromosome 1"/>
</dbReference>
<organism evidence="3 4">
    <name type="scientific">Chloracidobacterium validum</name>
    <dbReference type="NCBI Taxonomy" id="2821543"/>
    <lineage>
        <taxon>Bacteria</taxon>
        <taxon>Pseudomonadati</taxon>
        <taxon>Acidobacteriota</taxon>
        <taxon>Terriglobia</taxon>
        <taxon>Terriglobales</taxon>
        <taxon>Acidobacteriaceae</taxon>
        <taxon>Chloracidobacterium</taxon>
    </lineage>
</organism>
<dbReference type="EMBL" id="CP072648">
    <property type="protein sequence ID" value="QUW02458.1"/>
    <property type="molecule type" value="Genomic_DNA"/>
</dbReference>
<accession>A0ABX8B9Y7</accession>
<dbReference type="Pfam" id="PF26626">
    <property type="entry name" value="DUF8201"/>
    <property type="match status" value="1"/>
</dbReference>
<evidence type="ECO:0000259" key="2">
    <source>
        <dbReference type="Pfam" id="PF26626"/>
    </source>
</evidence>
<keyword evidence="1" id="KW-0472">Membrane</keyword>
<feature type="transmembrane region" description="Helical" evidence="1">
    <location>
        <begin position="389"/>
        <end position="407"/>
    </location>
</feature>
<feature type="transmembrane region" description="Helical" evidence="1">
    <location>
        <begin position="413"/>
        <end position="430"/>
    </location>
</feature>
<keyword evidence="1" id="KW-1133">Transmembrane helix</keyword>
<proteinExistence type="predicted"/>
<feature type="transmembrane region" description="Helical" evidence="1">
    <location>
        <begin position="44"/>
        <end position="64"/>
    </location>
</feature>
<feature type="transmembrane region" description="Helical" evidence="1">
    <location>
        <begin position="257"/>
        <end position="280"/>
    </location>
</feature>